<dbReference type="GO" id="GO:0012505">
    <property type="term" value="C:endomembrane system"/>
    <property type="evidence" value="ECO:0007669"/>
    <property type="project" value="UniProtKB-SubCell"/>
</dbReference>
<dbReference type="SMART" id="SM00752">
    <property type="entry name" value="HTTM"/>
    <property type="match status" value="1"/>
</dbReference>
<proteinExistence type="predicted"/>
<dbReference type="InterPro" id="IPR011020">
    <property type="entry name" value="HTTM-like"/>
</dbReference>
<keyword evidence="5" id="KW-1015">Disulfide bond</keyword>
<evidence type="ECO:0000256" key="1">
    <source>
        <dbReference type="ARBA" id="ARBA00004127"/>
    </source>
</evidence>
<dbReference type="AlphaFoldDB" id="A0A6P0UFR4"/>
<feature type="transmembrane region" description="Helical" evidence="7">
    <location>
        <begin position="233"/>
        <end position="265"/>
    </location>
</feature>
<dbReference type="RefSeq" id="WP_163693031.1">
    <property type="nucleotide sequence ID" value="NZ_FXTW01000002.1"/>
</dbReference>
<reference evidence="9 10" key="1">
    <citation type="submission" date="2020-01" db="EMBL/GenBank/DDBJ databases">
        <title>Muriicola jejuensis KCTC 22299.</title>
        <authorList>
            <person name="Wang G."/>
        </authorList>
    </citation>
    <scope>NUCLEOTIDE SEQUENCE [LARGE SCALE GENOMIC DNA]</scope>
    <source>
        <strain evidence="9 10">KCTC 22299</strain>
    </source>
</reference>
<comment type="caution">
    <text evidence="9">The sequence shown here is derived from an EMBL/GenBank/DDBJ whole genome shotgun (WGS) entry which is preliminary data.</text>
</comment>
<evidence type="ECO:0000313" key="9">
    <source>
        <dbReference type="EMBL" id="NER10729.1"/>
    </source>
</evidence>
<sequence>MNTSLRTKLELPREAAPLAVFRIFFGLMMVFSILRFWYNGWIESLYLEPVFHFSYYGFEWVKPLGPFTYLIFVVCALAALGIALGYKYRWSCLLFFLSFTYIELMDKTTYLNHYYFISVLSLLMIFLPLQAYYSLDARKHPEKAYQKVPGWTIISIRLLLGIVYFYAGLAKLNSDWMLEAMPLKIWLPSKFDLPLIGSLLGKEWVQYAFSWAGALFDLSVPFLLLFKRTRVPAFVVLVIFHVLTRVLFPIGMFPYIMIVSAMIFFPPSVHHKILEFLSRISGIVKSRFDNGRFLPFGKGSVYRLRNAFLLVFFGIQLLFPWRYLLYPGELFWTEEGYRFSWRVMLMEKSGYAQFKVVDRDNGKWVYVDNSEFLTPFQEKQMSFQPDFILEFAHFLESHYRQMGWGDVAVYVDSRVALNGRLSRPFIDPDTDLTQYKDTFEHKTWILPFHDTIKGL</sequence>
<evidence type="ECO:0000256" key="3">
    <source>
        <dbReference type="ARBA" id="ARBA00022989"/>
    </source>
</evidence>
<evidence type="ECO:0000256" key="6">
    <source>
        <dbReference type="ARBA" id="ARBA00023239"/>
    </source>
</evidence>
<evidence type="ECO:0000313" key="10">
    <source>
        <dbReference type="Proteomes" id="UP000468443"/>
    </source>
</evidence>
<dbReference type="InterPro" id="IPR053934">
    <property type="entry name" value="HTTM_dom"/>
</dbReference>
<evidence type="ECO:0000256" key="7">
    <source>
        <dbReference type="SAM" id="Phobius"/>
    </source>
</evidence>
<dbReference type="PANTHER" id="PTHR12639">
    <property type="entry name" value="VITAMIN K-DEPENDENT GAMMA-CARBOXYLASE"/>
    <property type="match status" value="1"/>
</dbReference>
<keyword evidence="4 7" id="KW-0472">Membrane</keyword>
<feature type="transmembrane region" description="Helical" evidence="7">
    <location>
        <begin position="116"/>
        <end position="136"/>
    </location>
</feature>
<dbReference type="InterPro" id="IPR007782">
    <property type="entry name" value="VKG_COase"/>
</dbReference>
<feature type="transmembrane region" description="Helical" evidence="7">
    <location>
        <begin position="148"/>
        <end position="167"/>
    </location>
</feature>
<dbReference type="Pfam" id="PF05090">
    <property type="entry name" value="HTTM"/>
    <property type="match status" value="1"/>
</dbReference>
<accession>A0A6P0UFR4</accession>
<organism evidence="9 10">
    <name type="scientific">Muriicola jejuensis</name>
    <dbReference type="NCBI Taxonomy" id="504488"/>
    <lineage>
        <taxon>Bacteria</taxon>
        <taxon>Pseudomonadati</taxon>
        <taxon>Bacteroidota</taxon>
        <taxon>Flavobacteriia</taxon>
        <taxon>Flavobacteriales</taxon>
        <taxon>Flavobacteriaceae</taxon>
        <taxon>Muriicola</taxon>
    </lineage>
</organism>
<protein>
    <submittedName>
        <fullName evidence="9">HTTM domain-containing protein</fullName>
    </submittedName>
</protein>
<comment type="subcellular location">
    <subcellularLocation>
        <location evidence="1">Endomembrane system</location>
        <topology evidence="1">Multi-pass membrane protein</topology>
    </subcellularLocation>
</comment>
<feature type="transmembrane region" description="Helical" evidence="7">
    <location>
        <begin position="20"/>
        <end position="38"/>
    </location>
</feature>
<gene>
    <name evidence="9" type="ORF">GWK09_09395</name>
</gene>
<dbReference type="EMBL" id="JAABOP010000002">
    <property type="protein sequence ID" value="NER10729.1"/>
    <property type="molecule type" value="Genomic_DNA"/>
</dbReference>
<evidence type="ECO:0000256" key="4">
    <source>
        <dbReference type="ARBA" id="ARBA00023136"/>
    </source>
</evidence>
<feature type="domain" description="HTTM-like" evidence="8">
    <location>
        <begin position="10"/>
        <end position="269"/>
    </location>
</feature>
<evidence type="ECO:0000256" key="5">
    <source>
        <dbReference type="ARBA" id="ARBA00023157"/>
    </source>
</evidence>
<dbReference type="PANTHER" id="PTHR12639:SF7">
    <property type="entry name" value="HTTM DOMAIN-CONTAINING PROTEIN"/>
    <property type="match status" value="1"/>
</dbReference>
<feature type="transmembrane region" description="Helical" evidence="7">
    <location>
        <begin position="67"/>
        <end position="86"/>
    </location>
</feature>
<keyword evidence="6" id="KW-0456">Lyase</keyword>
<keyword evidence="10" id="KW-1185">Reference proteome</keyword>
<dbReference type="Pfam" id="PF22777">
    <property type="entry name" value="VKGC_lumenal_dom"/>
    <property type="match status" value="1"/>
</dbReference>
<keyword evidence="2 7" id="KW-0812">Transmembrane</keyword>
<dbReference type="InterPro" id="IPR053935">
    <property type="entry name" value="VKGC_lumenal_dom"/>
</dbReference>
<dbReference type="GO" id="GO:0019842">
    <property type="term" value="F:vitamin binding"/>
    <property type="evidence" value="ECO:0007669"/>
    <property type="project" value="TreeGrafter"/>
</dbReference>
<keyword evidence="3 7" id="KW-1133">Transmembrane helix</keyword>
<feature type="transmembrane region" description="Helical" evidence="7">
    <location>
        <begin position="204"/>
        <end position="226"/>
    </location>
</feature>
<evidence type="ECO:0000256" key="2">
    <source>
        <dbReference type="ARBA" id="ARBA00022692"/>
    </source>
</evidence>
<evidence type="ECO:0000259" key="8">
    <source>
        <dbReference type="SMART" id="SM00752"/>
    </source>
</evidence>
<name>A0A6P0UFR4_9FLAO</name>
<dbReference type="GO" id="GO:0008488">
    <property type="term" value="F:gamma-glutamyl carboxylase activity"/>
    <property type="evidence" value="ECO:0007669"/>
    <property type="project" value="InterPro"/>
</dbReference>
<dbReference type="Proteomes" id="UP000468443">
    <property type="component" value="Unassembled WGS sequence"/>
</dbReference>